<dbReference type="AlphaFoldDB" id="X1T1U1"/>
<organism evidence="1">
    <name type="scientific">marine sediment metagenome</name>
    <dbReference type="NCBI Taxonomy" id="412755"/>
    <lineage>
        <taxon>unclassified sequences</taxon>
        <taxon>metagenomes</taxon>
        <taxon>ecological metagenomes</taxon>
    </lineage>
</organism>
<proteinExistence type="predicted"/>
<evidence type="ECO:0000313" key="1">
    <source>
        <dbReference type="EMBL" id="GAI73994.1"/>
    </source>
</evidence>
<gene>
    <name evidence="1" type="ORF">S12H4_22183</name>
</gene>
<name>X1T1U1_9ZZZZ</name>
<comment type="caution">
    <text evidence="1">The sequence shown here is derived from an EMBL/GenBank/DDBJ whole genome shotgun (WGS) entry which is preliminary data.</text>
</comment>
<reference evidence="1" key="1">
    <citation type="journal article" date="2014" name="Front. Microbiol.">
        <title>High frequency of phylogenetically diverse reductive dehalogenase-homologous genes in deep subseafloor sedimentary metagenomes.</title>
        <authorList>
            <person name="Kawai M."/>
            <person name="Futagami T."/>
            <person name="Toyoda A."/>
            <person name="Takaki Y."/>
            <person name="Nishi S."/>
            <person name="Hori S."/>
            <person name="Arai W."/>
            <person name="Tsubouchi T."/>
            <person name="Morono Y."/>
            <person name="Uchiyama I."/>
            <person name="Ito T."/>
            <person name="Fujiyama A."/>
            <person name="Inagaki F."/>
            <person name="Takami H."/>
        </authorList>
    </citation>
    <scope>NUCLEOTIDE SEQUENCE</scope>
    <source>
        <strain evidence="1">Expedition CK06-06</strain>
    </source>
</reference>
<protein>
    <submittedName>
        <fullName evidence="1">Uncharacterized protein</fullName>
    </submittedName>
</protein>
<accession>X1T1U1</accession>
<dbReference type="EMBL" id="BARW01011525">
    <property type="protein sequence ID" value="GAI73994.1"/>
    <property type="molecule type" value="Genomic_DNA"/>
</dbReference>
<sequence length="174" mass="20057">MEYERSDLCTYSKLTKELEAGSKQPEEIPIVTLWFDLDEEDRRKLGEIHSKLARLEQMKVTKYYDDSYEVESEKVDISAIEPERTVEIVEVGKFINITLLPGFWPHRCSSAEHTFDSPLPDIRSNAGSEKYAAPGRANPYQITAYYSSFLGILDVDIYGRLRIVFHQPLNAMML</sequence>